<dbReference type="RefSeq" id="WP_004027860.1">
    <property type="nucleotide sequence ID" value="NZ_AGBZ02000001.1"/>
</dbReference>
<dbReference type="InterPro" id="IPR001279">
    <property type="entry name" value="Metallo-B-lactamas"/>
</dbReference>
<sequence>MKKILALLTGLSINNIFVTSIVSCTFCSNGSEEANLPNENIDAKLNEDSQDVKVSIDDETKDNETKPFYEYTMLSTGSGLFQFIKKGETAIVYDTGIGGSPRVWNTKLYNGNIWPTKFLKEKGINKISAIFFSHFHTDHYSNFRSILNNFQVDNIIFNYEANEFMKKFGDSISPNTKIYDKLEEFYTFDGIKFHNWSYSAKDFLDKESHKKQVNRNNLSNVLYFKIGPTDFLFTGDAEKELGEAIASQKPDIFKNIDIYQVPHHGSRNSLSKSFFEKLNPKNCYIPGTYDEENTSWRNFMGAASHKFPDGNIVDQLKESGCQEISMTGKPYNGLTTSQLEKINNTEVTITIYLDKNGQIIDKKYSKNTILNSL</sequence>
<gene>
    <name evidence="2" type="ORF">SPM_001615</name>
</gene>
<dbReference type="PROSITE" id="PS51257">
    <property type="entry name" value="PROKAR_LIPOPROTEIN"/>
    <property type="match status" value="1"/>
</dbReference>
<dbReference type="InterPro" id="IPR036866">
    <property type="entry name" value="RibonucZ/Hydroxyglut_hydro"/>
</dbReference>
<dbReference type="Proteomes" id="UP000004057">
    <property type="component" value="Unassembled WGS sequence"/>
</dbReference>
<dbReference type="SUPFAM" id="SSF56281">
    <property type="entry name" value="Metallo-hydrolase/oxidoreductase"/>
    <property type="match status" value="1"/>
</dbReference>
<reference evidence="2 3" key="1">
    <citation type="journal article" date="2012" name="J. Proteome Res.">
        <title>Application of Spiroplasma melliferum proteogenomic profiling for the discovery of virulence factors and pathogenicity mechanisms in host-associated spiroplasmas.</title>
        <authorList>
            <person name="Alexeev D."/>
            <person name="Kostrjukova E."/>
            <person name="Aliper A."/>
            <person name="Popenko A."/>
            <person name="Bazaleev N."/>
            <person name="Tyakht A."/>
            <person name="Selezneva O."/>
            <person name="Akopian T."/>
            <person name="Prichodko E."/>
            <person name="Kondratov I."/>
            <person name="Chukin M."/>
            <person name="Demina I."/>
            <person name="Galyamina M."/>
            <person name="Kamashev D."/>
            <person name="Vanyushkina A."/>
            <person name="Ladygina V."/>
            <person name="Levitskii S."/>
            <person name="Lazarev V."/>
            <person name="Govorun V."/>
        </authorList>
    </citation>
    <scope>NUCLEOTIDE SEQUENCE [LARGE SCALE GENOMIC DNA]</scope>
    <source>
        <strain evidence="2 3">KC3</strain>
    </source>
</reference>
<accession>A0AAI9T3I3</accession>
<organism evidence="2 3">
    <name type="scientific">Spiroplasma melliferum KC3</name>
    <dbReference type="NCBI Taxonomy" id="570509"/>
    <lineage>
        <taxon>Bacteria</taxon>
        <taxon>Bacillati</taxon>
        <taxon>Mycoplasmatota</taxon>
        <taxon>Mollicutes</taxon>
        <taxon>Entomoplasmatales</taxon>
        <taxon>Spiroplasmataceae</taxon>
        <taxon>Spiroplasma</taxon>
    </lineage>
</organism>
<dbReference type="AlphaFoldDB" id="A0AAI9T3I3"/>
<evidence type="ECO:0000259" key="1">
    <source>
        <dbReference type="Pfam" id="PF00753"/>
    </source>
</evidence>
<comment type="caution">
    <text evidence="2">The sequence shown here is derived from an EMBL/GenBank/DDBJ whole genome shotgun (WGS) entry which is preliminary data.</text>
</comment>
<dbReference type="PANTHER" id="PTHR30619">
    <property type="entry name" value="DNA INTERNALIZATION/COMPETENCE PROTEIN COMEC/REC2"/>
    <property type="match status" value="1"/>
</dbReference>
<protein>
    <submittedName>
        <fullName evidence="2">Competence protein ComEC</fullName>
    </submittedName>
</protein>
<name>A0AAI9T3I3_SPIME</name>
<dbReference type="InterPro" id="IPR052159">
    <property type="entry name" value="Competence_DNA_uptake"/>
</dbReference>
<dbReference type="Gene3D" id="3.60.15.10">
    <property type="entry name" value="Ribonuclease Z/Hydroxyacylglutathione hydrolase-like"/>
    <property type="match status" value="1"/>
</dbReference>
<proteinExistence type="predicted"/>
<evidence type="ECO:0000313" key="2">
    <source>
        <dbReference type="EMBL" id="KAI92748.1"/>
    </source>
</evidence>
<feature type="domain" description="Metallo-beta-lactamase" evidence="1">
    <location>
        <begin position="83"/>
        <end position="281"/>
    </location>
</feature>
<dbReference type="EMBL" id="AGBZ02000001">
    <property type="protein sequence ID" value="KAI92748.1"/>
    <property type="molecule type" value="Genomic_DNA"/>
</dbReference>
<dbReference type="Pfam" id="PF00753">
    <property type="entry name" value="Lactamase_B"/>
    <property type="match status" value="1"/>
</dbReference>
<dbReference type="PANTHER" id="PTHR30619:SF1">
    <property type="entry name" value="RECOMBINATION PROTEIN 2"/>
    <property type="match status" value="1"/>
</dbReference>
<evidence type="ECO:0000313" key="3">
    <source>
        <dbReference type="Proteomes" id="UP000004057"/>
    </source>
</evidence>